<dbReference type="GO" id="GO:0005634">
    <property type="term" value="C:nucleus"/>
    <property type="evidence" value="ECO:0007669"/>
    <property type="project" value="TreeGrafter"/>
</dbReference>
<dbReference type="Proteomes" id="UP001187531">
    <property type="component" value="Unassembled WGS sequence"/>
</dbReference>
<dbReference type="InterPro" id="IPR036034">
    <property type="entry name" value="PDZ_sf"/>
</dbReference>
<dbReference type="GO" id="GO:0070682">
    <property type="term" value="P:proteasome regulatory particle assembly"/>
    <property type="evidence" value="ECO:0007669"/>
    <property type="project" value="InterPro"/>
</dbReference>
<evidence type="ECO:0000313" key="4">
    <source>
        <dbReference type="EMBL" id="KAK2727069.1"/>
    </source>
</evidence>
<dbReference type="EMBL" id="JAVRJZ010000001">
    <property type="protein sequence ID" value="KAK2727069.1"/>
    <property type="molecule type" value="Genomic_DNA"/>
</dbReference>
<sequence length="224" mass="25699">MNSNQHIFFLNKEKKVTYIISFSSMASVEEIKSTLHSLDTKKREIEASMAAKFEILNHNRVDMSESLVDSEGYPRNDVDVYQVRHARHDIICLRNDLKNLMIQFEDNLFKLHSLTKNSSEDLQGVSPAEIPFARVSSVENMSPAFIDGLVEGDEITNFGSITEKNFKSMKDISEVVFRSVDKEVFLTIQRKGRHFKVTLRPRRWSGKGLLGCVIVPIEHPEPER</sequence>
<dbReference type="Pfam" id="PF18265">
    <property type="entry name" value="Nas2_N"/>
    <property type="match status" value="1"/>
</dbReference>
<organism evidence="4 5">
    <name type="scientific">Artemia franciscana</name>
    <name type="common">Brine shrimp</name>
    <name type="synonym">Artemia sanfranciscana</name>
    <dbReference type="NCBI Taxonomy" id="6661"/>
    <lineage>
        <taxon>Eukaryota</taxon>
        <taxon>Metazoa</taxon>
        <taxon>Ecdysozoa</taxon>
        <taxon>Arthropoda</taxon>
        <taxon>Crustacea</taxon>
        <taxon>Branchiopoda</taxon>
        <taxon>Anostraca</taxon>
        <taxon>Artemiidae</taxon>
        <taxon>Artemia</taxon>
    </lineage>
</organism>
<evidence type="ECO:0000256" key="1">
    <source>
        <dbReference type="ARBA" id="ARBA00005256"/>
    </source>
</evidence>
<dbReference type="FunFam" id="2.30.42.10:FF:000107">
    <property type="entry name" value="26S proteasome non-ATPase regulatory subunit 9"/>
    <property type="match status" value="1"/>
</dbReference>
<dbReference type="InterPro" id="IPR035269">
    <property type="entry name" value="PSMD9"/>
</dbReference>
<accession>A0AA88IEW3</accession>
<comment type="similarity">
    <text evidence="1">Belongs to the proteasome subunit p27 family.</text>
</comment>
<reference evidence="4" key="1">
    <citation type="submission" date="2023-07" db="EMBL/GenBank/DDBJ databases">
        <title>Chromosome-level genome assembly of Artemia franciscana.</title>
        <authorList>
            <person name="Jo E."/>
        </authorList>
    </citation>
    <scope>NUCLEOTIDE SEQUENCE</scope>
    <source>
        <tissue evidence="4">Whole body</tissue>
    </source>
</reference>
<evidence type="ECO:0000313" key="5">
    <source>
        <dbReference type="Proteomes" id="UP001187531"/>
    </source>
</evidence>
<evidence type="ECO:0000259" key="3">
    <source>
        <dbReference type="Pfam" id="PF18265"/>
    </source>
</evidence>
<keyword evidence="5" id="KW-1185">Reference proteome</keyword>
<comment type="caution">
    <text evidence="4">The sequence shown here is derived from an EMBL/GenBank/DDBJ whole genome shotgun (WGS) entry which is preliminary data.</text>
</comment>
<proteinExistence type="inferred from homology"/>
<dbReference type="SUPFAM" id="SSF50156">
    <property type="entry name" value="PDZ domain-like"/>
    <property type="match status" value="1"/>
</dbReference>
<protein>
    <recommendedName>
        <fullName evidence="3">Nas2 N-terminal domain-containing protein</fullName>
    </recommendedName>
</protein>
<dbReference type="AlphaFoldDB" id="A0AA88IEW3"/>
<gene>
    <name evidence="4" type="ORF">QYM36_007801</name>
</gene>
<keyword evidence="2" id="KW-0143">Chaperone</keyword>
<name>A0AA88IEW3_ARTSF</name>
<dbReference type="GO" id="GO:0005737">
    <property type="term" value="C:cytoplasm"/>
    <property type="evidence" value="ECO:0007669"/>
    <property type="project" value="TreeGrafter"/>
</dbReference>
<feature type="domain" description="Nas2 N-terminal" evidence="3">
    <location>
        <begin position="36"/>
        <end position="113"/>
    </location>
</feature>
<dbReference type="Gene3D" id="2.30.42.10">
    <property type="match status" value="1"/>
</dbReference>
<evidence type="ECO:0000256" key="2">
    <source>
        <dbReference type="ARBA" id="ARBA00023186"/>
    </source>
</evidence>
<dbReference type="InterPro" id="IPR040815">
    <property type="entry name" value="Nas2_N"/>
</dbReference>
<dbReference type="PANTHER" id="PTHR12651:SF1">
    <property type="entry name" value="26S PROTEASOME NON-ATPASE REGULATORY SUBUNIT 9"/>
    <property type="match status" value="1"/>
</dbReference>
<dbReference type="PANTHER" id="PTHR12651">
    <property type="entry name" value="26S PROTEASOME NON-ATPASE REGULATORY SUBUNIT 9"/>
    <property type="match status" value="1"/>
</dbReference>
<dbReference type="Gene3D" id="6.10.140.1710">
    <property type="match status" value="1"/>
</dbReference>